<organism evidence="4 5">
    <name type="scientific">Dimargaris cristalligena</name>
    <dbReference type="NCBI Taxonomy" id="215637"/>
    <lineage>
        <taxon>Eukaryota</taxon>
        <taxon>Fungi</taxon>
        <taxon>Fungi incertae sedis</taxon>
        <taxon>Zoopagomycota</taxon>
        <taxon>Kickxellomycotina</taxon>
        <taxon>Dimargaritomycetes</taxon>
        <taxon>Dimargaritales</taxon>
        <taxon>Dimargaritaceae</taxon>
        <taxon>Dimargaris</taxon>
    </lineage>
</organism>
<feature type="region of interest" description="Disordered" evidence="2">
    <location>
        <begin position="1248"/>
        <end position="1308"/>
    </location>
</feature>
<keyword evidence="5" id="KW-1185">Reference proteome</keyword>
<keyword evidence="1" id="KW-0677">Repeat</keyword>
<dbReference type="Pfam" id="PF12738">
    <property type="entry name" value="PTCB-BRCT"/>
    <property type="match status" value="2"/>
</dbReference>
<evidence type="ECO:0000256" key="2">
    <source>
        <dbReference type="SAM" id="MobiDB-lite"/>
    </source>
</evidence>
<dbReference type="FunFam" id="3.40.50.10190:FF:000018">
    <property type="entry name" value="DNA topoisomerase 2-binding protein 1"/>
    <property type="match status" value="1"/>
</dbReference>
<reference evidence="5" key="1">
    <citation type="journal article" date="2018" name="Nat. Microbiol.">
        <title>Leveraging single-cell genomics to expand the fungal tree of life.</title>
        <authorList>
            <person name="Ahrendt S.R."/>
            <person name="Quandt C.A."/>
            <person name="Ciobanu D."/>
            <person name="Clum A."/>
            <person name="Salamov A."/>
            <person name="Andreopoulos B."/>
            <person name="Cheng J.F."/>
            <person name="Woyke T."/>
            <person name="Pelin A."/>
            <person name="Henrissat B."/>
            <person name="Reynolds N.K."/>
            <person name="Benny G.L."/>
            <person name="Smith M.E."/>
            <person name="James T.Y."/>
            <person name="Grigoriev I.V."/>
        </authorList>
    </citation>
    <scope>NUCLEOTIDE SEQUENCE [LARGE SCALE GENOMIC DNA]</scope>
    <source>
        <strain evidence="5">RSA 468</strain>
    </source>
</reference>
<dbReference type="CDD" id="cd17727">
    <property type="entry name" value="BRCT_TopBP1_rpt6"/>
    <property type="match status" value="1"/>
</dbReference>
<dbReference type="InterPro" id="IPR049936">
    <property type="entry name" value="TopBP1_BRCT_8"/>
</dbReference>
<proteinExistence type="predicted"/>
<dbReference type="SMART" id="SM00292">
    <property type="entry name" value="BRCT"/>
    <property type="match status" value="7"/>
</dbReference>
<feature type="domain" description="BRCT" evidence="3">
    <location>
        <begin position="99"/>
        <end position="189"/>
    </location>
</feature>
<feature type="region of interest" description="Disordered" evidence="2">
    <location>
        <begin position="761"/>
        <end position="792"/>
    </location>
</feature>
<dbReference type="InterPro" id="IPR036420">
    <property type="entry name" value="BRCT_dom_sf"/>
</dbReference>
<dbReference type="PANTHER" id="PTHR13561">
    <property type="entry name" value="DNA REPLICATION REGULATOR DPB11-RELATED"/>
    <property type="match status" value="1"/>
</dbReference>
<sequence length="1785" mass="193173">MAPGPLNRYLICSTGLGPTQRQELAAAIQECGGRYTGDYTEDVNVLIAEKTGSDKYKLAVRVSKPIVRPEWVYTHRHALAEEVTPSSAHLDPEVTLKRFLLPPFAGCRVHLTGFPSTTLRSEIQGLITHHGGLYDRSATPRCTHLVAQAARGEKYRLAQGWGGTHIVNMDWVHDSVKMGACADESLYPVPVAHSSTGSKLQRAATAPEGPNSPPRRPLCRAASDGRMGETDPPKGPAEDNSTAVTARSPTPTFTPTPEPQPVTGTHLHIPIKLEGGSAPHYLAGCFIYLGYGFSPTKLLHLKKIIDEGGGVRLNRFPAASITHFVTFSSQLSAKDRILLTSHLSSGFHIVNQRWLRDCYHQRTQLPITPYLISFPRTVEPPNEFAMEVDLLARRETGANPDTPTPLSRRLASISTLSGKTNLMTASAENINTPSYLSPSNPVPGVLESKPPNTIRRAKSSCHDFTSEFTKNGPPDSPYIRRVGPQIAGEVHPLLSRTMATPCTGSVPLPALLPDPLREQSPKAIQSANNETPALLAHVLFITLYFSSQQLAVLHRVITQHGGRIWESALTNSDLDLLLSDQSAAVLDQLRSMPFPSGTRESSPSKVVYIITPLGGSSADAVPQPHRFKALLTRTRHTPVLADGRSTLHIVTECWLEKCLEDHIVYDEYSAIHYRPLEVPRPLSALSSCLISISGFEGLERGHLLKLLNTLGVACNVKFSRRHTHLVALHASGAKYTKALEWGIPVHGADWVYQLARPVEQSPPDEPSVELHPEINPSKPASPPISHLLTPAGQPAPVTPVHLNFYETFTPSTAGRTADPSSSTTPAVSVAEPLTPTPAISLALSASHTPLGTPMHPVLGGHTRDARFSLDSPSGLQFDITDALLDLKTPTREIMARVTGQPLLSASLHSPHYQHSGDSAWSAFSATDSNTPPSPESILRGAVLYISTRINHRRSELTDLARRMGAHVVWSLNDSCTHYIHQGNRVQETFKEFKQARGMHKLIVSPWWLYRCLEEGRRLSVSGFPHTFNPCLLLNLQPALPNAADEPNARPSTPIVTAAVPPTPTPPPAAVSHPPTMPQTPSIIVQSASPATPEASLPPPPPTHPVPAVPVKDYASEIETLLGKMPTLRDPKISLKRRYRGPEELKVTATTTSTTTTTTTMAPATVVEAKSPVWTEVATTPTTTAPQPSARPDSGNSLAQSTPVPPAPGAETGGMSPALFLMTQEQLTVQYQDPEAQRERSLLLNRLRDTSHHRSNSNASNSSTASEAAASPMPSGTSAGCSTQTPGNHQGTGSQVGIDTHYENPFLESGLSPTSAAALTVPTVPRSGKTLGVPPVAPLPRADSDLSLFETALTSSDLDARILPSSATHLSDGGEAAKPATTTTSDILSTRAANSKSVENDSNLDLLGSEPPPISLRDASLSVNSRSSSPSKQSRNRTAPPAKVRIFQLSSIPPVKRKKIVALLEKLGGRVVDKDGFDPTCTHLIAGYANRSEKLIAAISMGLWVLQPSYLEESAKQGKFLDETPYEWSQNHNIPPDEANLAFAAQQWREHLTKSSRTTHSVRGAFVAWRVLLCASDRKLDCYTRIIQAGGAQVVACKISEQREKLRTLATQVFTHLIVDKDVVNQLRRDMLDILVVEQQCLCVTTEFIHNFLTVDHDQHGVPTGLPPWICNRPSSKGKNKGRMDPAVGELKAIGQTMIDLPLVQTTYLALMSKVLNPKVSDMAQLTTPQSTKRKMSPSPRPGDTSSTPSLSPSVSETPRLTRTTTSRPGKTMSLSAVKRKRTKQT</sequence>
<dbReference type="STRING" id="215637.A0A4P9ZRY6"/>
<dbReference type="Gene3D" id="3.40.50.10190">
    <property type="entry name" value="BRCT domain"/>
    <property type="match status" value="8"/>
</dbReference>
<feature type="domain" description="BRCT" evidence="3">
    <location>
        <begin position="277"/>
        <end position="372"/>
    </location>
</feature>
<feature type="compositionally biased region" description="Low complexity" evidence="2">
    <location>
        <begin position="1744"/>
        <end position="1768"/>
    </location>
</feature>
<feature type="domain" description="BRCT" evidence="3">
    <location>
        <begin position="933"/>
        <end position="1025"/>
    </location>
</feature>
<feature type="compositionally biased region" description="Polar residues" evidence="2">
    <location>
        <begin position="1389"/>
        <end position="1402"/>
    </location>
</feature>
<dbReference type="CDD" id="cd00027">
    <property type="entry name" value="BRCT"/>
    <property type="match status" value="1"/>
</dbReference>
<dbReference type="Proteomes" id="UP000268162">
    <property type="component" value="Unassembled WGS sequence"/>
</dbReference>
<feature type="compositionally biased region" description="Low complexity" evidence="2">
    <location>
        <begin position="1255"/>
        <end position="1270"/>
    </location>
</feature>
<feature type="region of interest" description="Disordered" evidence="2">
    <location>
        <begin position="1721"/>
        <end position="1785"/>
    </location>
</feature>
<dbReference type="CDD" id="cd17728">
    <property type="entry name" value="BRCT_TopBP1_rpt8"/>
    <property type="match status" value="1"/>
</dbReference>
<name>A0A4P9ZRY6_9FUNG</name>
<dbReference type="InterPro" id="IPR001357">
    <property type="entry name" value="BRCT_dom"/>
</dbReference>
<protein>
    <recommendedName>
        <fullName evidence="3">BRCT domain-containing protein</fullName>
    </recommendedName>
</protein>
<dbReference type="GO" id="GO:0033314">
    <property type="term" value="P:mitotic DNA replication checkpoint signaling"/>
    <property type="evidence" value="ECO:0007669"/>
    <property type="project" value="TreeGrafter"/>
</dbReference>
<accession>A0A4P9ZRY6</accession>
<feature type="compositionally biased region" description="Polar residues" evidence="2">
    <location>
        <begin position="1273"/>
        <end position="1296"/>
    </location>
</feature>
<dbReference type="InterPro" id="IPR059215">
    <property type="entry name" value="BRCT2_TopBP1-like"/>
</dbReference>
<feature type="region of interest" description="Disordered" evidence="2">
    <location>
        <begin position="1178"/>
        <end position="1214"/>
    </location>
</feature>
<dbReference type="CDD" id="cd17731">
    <property type="entry name" value="BRCT_TopBP1_rpt2_like"/>
    <property type="match status" value="1"/>
</dbReference>
<evidence type="ECO:0000313" key="4">
    <source>
        <dbReference type="EMBL" id="RKP36177.1"/>
    </source>
</evidence>
<dbReference type="SUPFAM" id="SSF52113">
    <property type="entry name" value="BRCT domain"/>
    <property type="match status" value="6"/>
</dbReference>
<feature type="region of interest" description="Disordered" evidence="2">
    <location>
        <begin position="1389"/>
        <end position="1441"/>
    </location>
</feature>
<feature type="compositionally biased region" description="Low complexity" evidence="2">
    <location>
        <begin position="1419"/>
        <end position="1432"/>
    </location>
</feature>
<dbReference type="PANTHER" id="PTHR13561:SF20">
    <property type="entry name" value="DNA TOPOISOMERASE 2-BINDING PROTEIN 1"/>
    <property type="match status" value="1"/>
</dbReference>
<feature type="domain" description="BRCT" evidence="3">
    <location>
        <begin position="677"/>
        <end position="753"/>
    </location>
</feature>
<evidence type="ECO:0000313" key="5">
    <source>
        <dbReference type="Proteomes" id="UP000268162"/>
    </source>
</evidence>
<gene>
    <name evidence="4" type="ORF">BJ085DRAFT_39125</name>
</gene>
<evidence type="ECO:0000259" key="3">
    <source>
        <dbReference type="PROSITE" id="PS50172"/>
    </source>
</evidence>
<dbReference type="Pfam" id="PF00533">
    <property type="entry name" value="BRCT"/>
    <property type="match status" value="3"/>
</dbReference>
<dbReference type="PROSITE" id="PS50172">
    <property type="entry name" value="BRCT"/>
    <property type="match status" value="6"/>
</dbReference>
<feature type="domain" description="BRCT" evidence="3">
    <location>
        <begin position="1441"/>
        <end position="1527"/>
    </location>
</feature>
<dbReference type="GO" id="GO:0006270">
    <property type="term" value="P:DNA replication initiation"/>
    <property type="evidence" value="ECO:0007669"/>
    <property type="project" value="TreeGrafter"/>
</dbReference>
<feature type="domain" description="BRCT" evidence="3">
    <location>
        <begin position="1"/>
        <end position="73"/>
    </location>
</feature>
<dbReference type="GO" id="GO:0007095">
    <property type="term" value="P:mitotic G2 DNA damage checkpoint signaling"/>
    <property type="evidence" value="ECO:0007669"/>
    <property type="project" value="TreeGrafter"/>
</dbReference>
<feature type="region of interest" description="Disordered" evidence="2">
    <location>
        <begin position="192"/>
        <end position="264"/>
    </location>
</feature>
<dbReference type="CDD" id="cd17738">
    <property type="entry name" value="BRCT_TopBP1_rpt7"/>
    <property type="match status" value="1"/>
</dbReference>
<dbReference type="EMBL" id="ML002704">
    <property type="protein sequence ID" value="RKP36177.1"/>
    <property type="molecule type" value="Genomic_DNA"/>
</dbReference>
<evidence type="ECO:0000256" key="1">
    <source>
        <dbReference type="ARBA" id="ARBA00022737"/>
    </source>
</evidence>